<keyword evidence="1" id="KW-0472">Membrane</keyword>
<evidence type="ECO:0000313" key="3">
    <source>
        <dbReference type="Proteomes" id="UP001347796"/>
    </source>
</evidence>
<dbReference type="EMBL" id="JAZGQO010000002">
    <property type="protein sequence ID" value="KAK6191498.1"/>
    <property type="molecule type" value="Genomic_DNA"/>
</dbReference>
<keyword evidence="1" id="KW-1133">Transmembrane helix</keyword>
<keyword evidence="1" id="KW-0812">Transmembrane</keyword>
<organism evidence="2 3">
    <name type="scientific">Patella caerulea</name>
    <name type="common">Rayed Mediterranean limpet</name>
    <dbReference type="NCBI Taxonomy" id="87958"/>
    <lineage>
        <taxon>Eukaryota</taxon>
        <taxon>Metazoa</taxon>
        <taxon>Spiralia</taxon>
        <taxon>Lophotrochozoa</taxon>
        <taxon>Mollusca</taxon>
        <taxon>Gastropoda</taxon>
        <taxon>Patellogastropoda</taxon>
        <taxon>Patelloidea</taxon>
        <taxon>Patellidae</taxon>
        <taxon>Patella</taxon>
    </lineage>
</organism>
<evidence type="ECO:0000313" key="2">
    <source>
        <dbReference type="EMBL" id="KAK6191498.1"/>
    </source>
</evidence>
<dbReference type="Proteomes" id="UP001347796">
    <property type="component" value="Unassembled WGS sequence"/>
</dbReference>
<keyword evidence="3" id="KW-1185">Reference proteome</keyword>
<dbReference type="AlphaFoldDB" id="A0AAN8K2G5"/>
<comment type="caution">
    <text evidence="2">The sequence shown here is derived from an EMBL/GenBank/DDBJ whole genome shotgun (WGS) entry which is preliminary data.</text>
</comment>
<reference evidence="2 3" key="1">
    <citation type="submission" date="2024-01" db="EMBL/GenBank/DDBJ databases">
        <title>The genome of the rayed Mediterranean limpet Patella caerulea (Linnaeus, 1758).</title>
        <authorList>
            <person name="Anh-Thu Weber A."/>
            <person name="Halstead-Nussloch G."/>
        </authorList>
    </citation>
    <scope>NUCLEOTIDE SEQUENCE [LARGE SCALE GENOMIC DNA]</scope>
    <source>
        <strain evidence="2">AATW-2023a</strain>
        <tissue evidence="2">Whole specimen</tissue>
    </source>
</reference>
<protein>
    <submittedName>
        <fullName evidence="2">Uncharacterized protein</fullName>
    </submittedName>
</protein>
<proteinExistence type="predicted"/>
<name>A0AAN8K2G5_PATCE</name>
<gene>
    <name evidence="2" type="ORF">SNE40_003171</name>
</gene>
<evidence type="ECO:0000256" key="1">
    <source>
        <dbReference type="SAM" id="Phobius"/>
    </source>
</evidence>
<sequence>MINHSTYLNVTAAILLTLISIATCITNHRSIHKRDTSKVDVDQLQRTLDSIDSDLARFQKRTCAFGINSHHCALASVNNKLLSHEWLSDGLSPGKRSNISPEMERKIERVLEDIVNKRKALMTLQDMFAANQLDESSTPSKRSCSVRLGGLCLTESLDAAANQYEYLRSGHSPGRKRRAIDRLLRN</sequence>
<accession>A0AAN8K2G5</accession>
<feature type="transmembrane region" description="Helical" evidence="1">
    <location>
        <begin position="6"/>
        <end position="25"/>
    </location>
</feature>